<accession>A0ABS6UZL3</accession>
<name>A0ABS6UZL3_9PSEU</name>
<keyword evidence="2" id="KW-1185">Reference proteome</keyword>
<dbReference type="Proteomes" id="UP000694287">
    <property type="component" value="Unassembled WGS sequence"/>
</dbReference>
<evidence type="ECO:0008006" key="3">
    <source>
        <dbReference type="Google" id="ProtNLM"/>
    </source>
</evidence>
<dbReference type="EMBL" id="JADQDK010000001">
    <property type="protein sequence ID" value="MBW0137686.1"/>
    <property type="molecule type" value="Genomic_DNA"/>
</dbReference>
<evidence type="ECO:0000313" key="1">
    <source>
        <dbReference type="EMBL" id="MBW0137686.1"/>
    </source>
</evidence>
<proteinExistence type="predicted"/>
<gene>
    <name evidence="1" type="ORF">I4I81_25990</name>
</gene>
<organism evidence="1 2">
    <name type="scientific">Pseudonocardia abyssalis</name>
    <dbReference type="NCBI Taxonomy" id="2792008"/>
    <lineage>
        <taxon>Bacteria</taxon>
        <taxon>Bacillati</taxon>
        <taxon>Actinomycetota</taxon>
        <taxon>Actinomycetes</taxon>
        <taxon>Pseudonocardiales</taxon>
        <taxon>Pseudonocardiaceae</taxon>
        <taxon>Pseudonocardia</taxon>
    </lineage>
</organism>
<comment type="caution">
    <text evidence="1">The sequence shown here is derived from an EMBL/GenBank/DDBJ whole genome shotgun (WGS) entry which is preliminary data.</text>
</comment>
<protein>
    <recommendedName>
        <fullName evidence="3">Helix-hairpin-helix domain-containing protein</fullName>
    </recommendedName>
</protein>
<reference evidence="1 2" key="1">
    <citation type="submission" date="2020-11" db="EMBL/GenBank/DDBJ databases">
        <title>Pseudonocardia abyssalis sp. nov. and Pseudonocardia oceani sp. nov., description and phylogenomic analysis of two novel actinomycetes isolated from the deep Southern Ocean.</title>
        <authorList>
            <person name="Parra J."/>
        </authorList>
    </citation>
    <scope>NUCLEOTIDE SEQUENCE [LARGE SCALE GENOMIC DNA]</scope>
    <source>
        <strain evidence="1 2">KRD-168</strain>
    </source>
</reference>
<dbReference type="RefSeq" id="WP_218605697.1">
    <property type="nucleotide sequence ID" value="NZ_JADQDJ010000407.1"/>
</dbReference>
<sequence length="63" mass="6564">MTPESALLNIRNIGPKSLAAIQDVATAYSAGLLHPESGSEGSSDNTIGDLYGMTTDQLVTLWA</sequence>
<evidence type="ECO:0000313" key="2">
    <source>
        <dbReference type="Proteomes" id="UP000694287"/>
    </source>
</evidence>